<proteinExistence type="predicted"/>
<protein>
    <submittedName>
        <fullName evidence="2">Phosphotransferase</fullName>
    </submittedName>
</protein>
<comment type="caution">
    <text evidence="2">The sequence shown here is derived from an EMBL/GenBank/DDBJ whole genome shotgun (WGS) entry which is preliminary data.</text>
</comment>
<dbReference type="EMBL" id="JACXAH010000027">
    <property type="protein sequence ID" value="MBD1373546.1"/>
    <property type="molecule type" value="Genomic_DNA"/>
</dbReference>
<gene>
    <name evidence="2" type="ORF">IC620_14420</name>
</gene>
<dbReference type="Pfam" id="PF01636">
    <property type="entry name" value="APH"/>
    <property type="match status" value="1"/>
</dbReference>
<dbReference type="InterPro" id="IPR011009">
    <property type="entry name" value="Kinase-like_dom_sf"/>
</dbReference>
<evidence type="ECO:0000259" key="1">
    <source>
        <dbReference type="Pfam" id="PF01636"/>
    </source>
</evidence>
<dbReference type="Gene3D" id="3.90.1200.10">
    <property type="match status" value="1"/>
</dbReference>
<dbReference type="AlphaFoldDB" id="A0A926RYI6"/>
<organism evidence="2 3">
    <name type="scientific">Polycladospora coralii</name>
    <dbReference type="NCBI Taxonomy" id="2771432"/>
    <lineage>
        <taxon>Bacteria</taxon>
        <taxon>Bacillati</taxon>
        <taxon>Bacillota</taxon>
        <taxon>Bacilli</taxon>
        <taxon>Bacillales</taxon>
        <taxon>Thermoactinomycetaceae</taxon>
        <taxon>Polycladospora</taxon>
    </lineage>
</organism>
<dbReference type="InterPro" id="IPR002575">
    <property type="entry name" value="Aminoglycoside_PTrfase"/>
</dbReference>
<evidence type="ECO:0000313" key="3">
    <source>
        <dbReference type="Proteomes" id="UP000661691"/>
    </source>
</evidence>
<accession>A0A926RYI6</accession>
<dbReference type="Proteomes" id="UP000661691">
    <property type="component" value="Unassembled WGS sequence"/>
</dbReference>
<evidence type="ECO:0000313" key="2">
    <source>
        <dbReference type="EMBL" id="MBD1373546.1"/>
    </source>
</evidence>
<feature type="domain" description="Aminoglycoside phosphotransferase" evidence="1">
    <location>
        <begin position="68"/>
        <end position="248"/>
    </location>
</feature>
<reference evidence="2" key="1">
    <citation type="submission" date="2020-09" db="EMBL/GenBank/DDBJ databases">
        <title>A novel bacterium of genus Hazenella, isolated from South China Sea.</title>
        <authorList>
            <person name="Huang H."/>
            <person name="Mo K."/>
            <person name="Hu Y."/>
        </authorList>
    </citation>
    <scope>NUCLEOTIDE SEQUENCE</scope>
    <source>
        <strain evidence="2">IB182357</strain>
    </source>
</reference>
<keyword evidence="3" id="KW-1185">Reference proteome</keyword>
<dbReference type="SUPFAM" id="SSF56112">
    <property type="entry name" value="Protein kinase-like (PK-like)"/>
    <property type="match status" value="1"/>
</dbReference>
<name>A0A926RYI6_9BACL</name>
<dbReference type="RefSeq" id="WP_191142595.1">
    <property type="nucleotide sequence ID" value="NZ_JACXAH010000027.1"/>
</dbReference>
<sequence length="335" mass="39852">MKKKGEYMGNSMLYPSLEEISIAYHSSYQYKKKVDEVRIISRAERLSKLIIEYEIVFHTKRSRNQVDHVFLKIYENKTDAEKSYQMNHHLWVNGFQSANYSIARPLHYFKSYQAIMTEKMRGEAMLSYIMSSNNTKILESIFRVAYFLTKLHQLSCPIISSNFANRSKSNLENFYHDLMAFTPGQRTDIEYIYNMLLHHSEDINNNSTTFLHGDFHLDNIFVNEGQVTVIDFDDHFRGDCAWDVAYFFAQIHVRSYLIFGDFDHFNDIADCFLNAYLLFNPQEDPSSFHKRLAFYSSRSLFEFLYYEICILKKKEPTLLQDFIQQCQRYINEKKN</sequence>